<dbReference type="Proteomes" id="UP001054857">
    <property type="component" value="Unassembled WGS sequence"/>
</dbReference>
<keyword evidence="4" id="KW-1185">Reference proteome</keyword>
<dbReference type="EMBL" id="BMAR01000074">
    <property type="protein sequence ID" value="GFR52878.1"/>
    <property type="molecule type" value="Genomic_DNA"/>
</dbReference>
<gene>
    <name evidence="3" type="ORF">Agub_g15510</name>
</gene>
<sequence length="895" mass="92374">MADTAMASLQTGGAPSPFSAALPIGGLEALKYAAQADAFQDDPNFYSWLEDFIGKQDEETVMVDAFSTLNDFNMQFDEFQQQKLQHQQQLHGEQRQVANSAHVAPSGAPVSDIASIVGTQAASGSNGIHPTAEGFSFSALAASLQRHPQQLQDFFPHRISSSCASMASHPSSHPSDSNSNSNSQNVIGSPSSESADLSSTHQGAKMAADTPVLSSQPQGPQAAAPIAKQARMAAAGDVSAGEQMSLGASLAPGDSGLLADLHNYLRGGAADPKLSLNAPAAAPMHSHGTVSSFVGLPFPGASRPGPAASGAGAQAGPGSCGGNALSSGVPSLDALIARAVCGNRSGRDSNIDRRLTGLASIGLSGCGGGGGRAATAAAGGIAAHLPRNTNTNNSTSPIGSSGDISGSCAEVRALSSGELASGGSGCVEGLQQQHALSSGGGALAKLSHLHRHHPQHPQHHGRGNSSAHVGHQHPHPSLHNHHNTIPVAHQAHVGKLPSSHWGGGRGAGVSAGSGRPTRSARAKAVFAALEAEVAGKMDELEALQREHATLANRVEILEVALERQGVVLALMEGKKSSGAAGGGGGGEEGCDGDAQGAAAAAGNGNKRSAAQAFYTPKLLAAAYAGGSAAAAGAAGAGQPGGPGLGPLALMEAMSAAPGAVDNAELVEWARGCTVEAYKSWYKGSLQALSLALLALEDEPNNPAAEARIVQLVAEGHARTSLVCLFQPLVQLRLKGLNLETDSYDEPSEQHWIEVIKFMSVPWEGVVEMETLFHSYNLLHESFRSELQDTQRDLQQLLESQQGDRLGRHRHCSGEAIHNVMQQVSLLKRVRRILQKIHLLYSCTIGVAAMRILKPKEFAKCCIQSYPYYPCGPSLMKACAQFRVMKALYGLPGCGC</sequence>
<protein>
    <submittedName>
        <fullName evidence="3">Uncharacterized protein</fullName>
    </submittedName>
</protein>
<name>A0AAD3HTS9_9CHLO</name>
<evidence type="ECO:0000313" key="4">
    <source>
        <dbReference type="Proteomes" id="UP001054857"/>
    </source>
</evidence>
<proteinExistence type="predicted"/>
<feature type="compositionally biased region" description="Polar residues" evidence="2">
    <location>
        <begin position="184"/>
        <end position="202"/>
    </location>
</feature>
<evidence type="ECO:0000313" key="3">
    <source>
        <dbReference type="EMBL" id="GFR52878.1"/>
    </source>
</evidence>
<feature type="region of interest" description="Disordered" evidence="2">
    <location>
        <begin position="494"/>
        <end position="516"/>
    </location>
</feature>
<evidence type="ECO:0000256" key="2">
    <source>
        <dbReference type="SAM" id="MobiDB-lite"/>
    </source>
</evidence>
<keyword evidence="1" id="KW-0175">Coiled coil</keyword>
<accession>A0AAD3HTS9</accession>
<feature type="compositionally biased region" description="Low complexity" evidence="2">
    <location>
        <begin position="163"/>
        <end position="183"/>
    </location>
</feature>
<feature type="region of interest" description="Disordered" evidence="2">
    <location>
        <begin position="450"/>
        <end position="482"/>
    </location>
</feature>
<feature type="compositionally biased region" description="Gly residues" evidence="2">
    <location>
        <begin position="501"/>
        <end position="511"/>
    </location>
</feature>
<feature type="compositionally biased region" description="Low complexity" evidence="2">
    <location>
        <begin position="216"/>
        <end position="228"/>
    </location>
</feature>
<comment type="caution">
    <text evidence="3">The sequence shown here is derived from an EMBL/GenBank/DDBJ whole genome shotgun (WGS) entry which is preliminary data.</text>
</comment>
<reference evidence="3 4" key="1">
    <citation type="journal article" date="2021" name="Sci. Rep.">
        <title>Genome sequencing of the multicellular alga Astrephomene provides insights into convergent evolution of germ-soma differentiation.</title>
        <authorList>
            <person name="Yamashita S."/>
            <person name="Yamamoto K."/>
            <person name="Matsuzaki R."/>
            <person name="Suzuki S."/>
            <person name="Yamaguchi H."/>
            <person name="Hirooka S."/>
            <person name="Minakuchi Y."/>
            <person name="Miyagishima S."/>
            <person name="Kawachi M."/>
            <person name="Toyoda A."/>
            <person name="Nozaki H."/>
        </authorList>
    </citation>
    <scope>NUCLEOTIDE SEQUENCE [LARGE SCALE GENOMIC DNA]</scope>
    <source>
        <strain evidence="3 4">NIES-4017</strain>
    </source>
</reference>
<dbReference type="AlphaFoldDB" id="A0AAD3HTS9"/>
<evidence type="ECO:0000256" key="1">
    <source>
        <dbReference type="SAM" id="Coils"/>
    </source>
</evidence>
<feature type="coiled-coil region" evidence="1">
    <location>
        <begin position="526"/>
        <end position="560"/>
    </location>
</feature>
<feature type="region of interest" description="Disordered" evidence="2">
    <location>
        <begin position="163"/>
        <end position="228"/>
    </location>
</feature>
<feature type="compositionally biased region" description="Basic residues" evidence="2">
    <location>
        <begin position="470"/>
        <end position="482"/>
    </location>
</feature>
<organism evidence="3 4">
    <name type="scientific">Astrephomene gubernaculifera</name>
    <dbReference type="NCBI Taxonomy" id="47775"/>
    <lineage>
        <taxon>Eukaryota</taxon>
        <taxon>Viridiplantae</taxon>
        <taxon>Chlorophyta</taxon>
        <taxon>core chlorophytes</taxon>
        <taxon>Chlorophyceae</taxon>
        <taxon>CS clade</taxon>
        <taxon>Chlamydomonadales</taxon>
        <taxon>Astrephomenaceae</taxon>
        <taxon>Astrephomene</taxon>
    </lineage>
</organism>
<feature type="compositionally biased region" description="Basic residues" evidence="2">
    <location>
        <begin position="450"/>
        <end position="462"/>
    </location>
</feature>